<feature type="transmembrane region" description="Helical" evidence="1">
    <location>
        <begin position="62"/>
        <end position="81"/>
    </location>
</feature>
<keyword evidence="3" id="KW-1185">Reference proteome</keyword>
<keyword evidence="1" id="KW-0812">Transmembrane</keyword>
<keyword evidence="1" id="KW-0472">Membrane</keyword>
<feature type="transmembrane region" description="Helical" evidence="1">
    <location>
        <begin position="33"/>
        <end position="50"/>
    </location>
</feature>
<dbReference type="Proteomes" id="UP001623660">
    <property type="component" value="Unassembled WGS sequence"/>
</dbReference>
<evidence type="ECO:0000313" key="2">
    <source>
        <dbReference type="EMBL" id="MFL0196021.1"/>
    </source>
</evidence>
<organism evidence="2 3">
    <name type="scientific">Candidatus Clostridium eludens</name>
    <dbReference type="NCBI Taxonomy" id="3381663"/>
    <lineage>
        <taxon>Bacteria</taxon>
        <taxon>Bacillati</taxon>
        <taxon>Bacillota</taxon>
        <taxon>Clostridia</taxon>
        <taxon>Eubacteriales</taxon>
        <taxon>Clostridiaceae</taxon>
        <taxon>Clostridium</taxon>
    </lineage>
</organism>
<gene>
    <name evidence="2" type="ORF">ACJDU8_10655</name>
</gene>
<proteinExistence type="predicted"/>
<protein>
    <recommendedName>
        <fullName evidence="4">DUF3953 domain-containing protein</fullName>
    </recommendedName>
</protein>
<evidence type="ECO:0008006" key="4">
    <source>
        <dbReference type="Google" id="ProtNLM"/>
    </source>
</evidence>
<keyword evidence="1" id="KW-1133">Transmembrane helix</keyword>
<name>A0ABW8SL13_9CLOT</name>
<reference evidence="2 3" key="1">
    <citation type="submission" date="2024-11" db="EMBL/GenBank/DDBJ databases">
        <authorList>
            <person name="Heng Y.C."/>
            <person name="Lim A.C.H."/>
            <person name="Lee J.K.Y."/>
            <person name="Kittelmann S."/>
        </authorList>
    </citation>
    <scope>NUCLEOTIDE SEQUENCE [LARGE SCALE GENOMIC DNA]</scope>
    <source>
        <strain evidence="2 3">WILCCON 0269</strain>
    </source>
</reference>
<comment type="caution">
    <text evidence="2">The sequence shown here is derived from an EMBL/GenBank/DDBJ whole genome shotgun (WGS) entry which is preliminary data.</text>
</comment>
<accession>A0ABW8SL13</accession>
<dbReference type="RefSeq" id="WP_406792137.1">
    <property type="nucleotide sequence ID" value="NZ_JBJHZX010000014.1"/>
</dbReference>
<feature type="transmembrane region" description="Helical" evidence="1">
    <location>
        <begin position="7"/>
        <end position="27"/>
    </location>
</feature>
<dbReference type="EMBL" id="JBJHZX010000014">
    <property type="protein sequence ID" value="MFL0196021.1"/>
    <property type="molecule type" value="Genomic_DNA"/>
</dbReference>
<evidence type="ECO:0000256" key="1">
    <source>
        <dbReference type="SAM" id="Phobius"/>
    </source>
</evidence>
<sequence>MKSKYSIVRFIFGILTIVLSISALISYTHRKVIMPYVLTSLGVFQIFNGIHFYRKNKKSEGILTILSSAFIFVVVIIIVMFL</sequence>
<evidence type="ECO:0000313" key="3">
    <source>
        <dbReference type="Proteomes" id="UP001623660"/>
    </source>
</evidence>